<name>A0A9X1QNG9_9CORY</name>
<organism evidence="3 4">
    <name type="scientific">Corynebacterium uropygiale</name>
    <dbReference type="NCBI Taxonomy" id="1775911"/>
    <lineage>
        <taxon>Bacteria</taxon>
        <taxon>Bacillati</taxon>
        <taxon>Actinomycetota</taxon>
        <taxon>Actinomycetes</taxon>
        <taxon>Mycobacteriales</taxon>
        <taxon>Corynebacteriaceae</taxon>
        <taxon>Corynebacterium</taxon>
    </lineage>
</organism>
<keyword evidence="2" id="KW-1133">Transmembrane helix</keyword>
<dbReference type="EMBL" id="JAKGSI010000002">
    <property type="protein sequence ID" value="MCF4006459.1"/>
    <property type="molecule type" value="Genomic_DNA"/>
</dbReference>
<feature type="transmembrane region" description="Helical" evidence="2">
    <location>
        <begin position="80"/>
        <end position="100"/>
    </location>
</feature>
<reference evidence="3" key="1">
    <citation type="submission" date="2022-01" db="EMBL/GenBank/DDBJ databases">
        <title>Corynebacterium sp. nov isolated from isolated from the feces of the greater white-fronted geese (Anser albifrons) at Poyang Lake, PR China.</title>
        <authorList>
            <person name="Liu Q."/>
        </authorList>
    </citation>
    <scope>NUCLEOTIDE SEQUENCE</scope>
    <source>
        <strain evidence="3">JCM 32435</strain>
    </source>
</reference>
<feature type="transmembrane region" description="Helical" evidence="2">
    <location>
        <begin position="28"/>
        <end position="47"/>
    </location>
</feature>
<sequence length="230" mass="25347">MTSQQNEGLGQQEKKLARSLTSDAWPTIRLALGIAFLLWIVSLVLPFTTGGPNGESSVRTYEILLVSGTARAAGITITEFVFVILTAIGPGVLNLILLLTRSTIVSWLLWMFSCVSAFFIVLALWLRHTAVDNPAGSASFGMYLAILPVLICVVVSSNIILRRTPEQLSMAERRRAEDHLDSVGLLQAEEFKSQNQRDWETNPLLIDDRRAQAHARARGKESTDSTRPAN</sequence>
<comment type="caution">
    <text evidence="3">The sequence shown here is derived from an EMBL/GenBank/DDBJ whole genome shotgun (WGS) entry which is preliminary data.</text>
</comment>
<dbReference type="RefSeq" id="WP_236118259.1">
    <property type="nucleotide sequence ID" value="NZ_JAKGSI010000002.1"/>
</dbReference>
<evidence type="ECO:0000313" key="3">
    <source>
        <dbReference type="EMBL" id="MCF4006459.1"/>
    </source>
</evidence>
<evidence type="ECO:0000313" key="4">
    <source>
        <dbReference type="Proteomes" id="UP001139336"/>
    </source>
</evidence>
<feature type="compositionally biased region" description="Basic and acidic residues" evidence="1">
    <location>
        <begin position="193"/>
        <end position="211"/>
    </location>
</feature>
<proteinExistence type="predicted"/>
<keyword evidence="2" id="KW-0472">Membrane</keyword>
<keyword evidence="2" id="KW-0812">Transmembrane</keyword>
<dbReference type="Proteomes" id="UP001139336">
    <property type="component" value="Unassembled WGS sequence"/>
</dbReference>
<feature type="transmembrane region" description="Helical" evidence="2">
    <location>
        <begin position="140"/>
        <end position="161"/>
    </location>
</feature>
<evidence type="ECO:0000256" key="1">
    <source>
        <dbReference type="SAM" id="MobiDB-lite"/>
    </source>
</evidence>
<dbReference type="AlphaFoldDB" id="A0A9X1QNG9"/>
<protein>
    <submittedName>
        <fullName evidence="3">Uncharacterized protein</fullName>
    </submittedName>
</protein>
<gene>
    <name evidence="3" type="ORF">L1O03_04580</name>
</gene>
<accession>A0A9X1QNG9</accession>
<feature type="region of interest" description="Disordered" evidence="1">
    <location>
        <begin position="193"/>
        <end position="230"/>
    </location>
</feature>
<keyword evidence="4" id="KW-1185">Reference proteome</keyword>
<feature type="transmembrane region" description="Helical" evidence="2">
    <location>
        <begin position="107"/>
        <end position="128"/>
    </location>
</feature>
<evidence type="ECO:0000256" key="2">
    <source>
        <dbReference type="SAM" id="Phobius"/>
    </source>
</evidence>